<dbReference type="GO" id="GO:0008758">
    <property type="term" value="F:UDP-2,3-diacylglucosamine hydrolase activity"/>
    <property type="evidence" value="ECO:0007669"/>
    <property type="project" value="TreeGrafter"/>
</dbReference>
<evidence type="ECO:0000313" key="7">
    <source>
        <dbReference type="EMBL" id="CAB4142258.1"/>
    </source>
</evidence>
<dbReference type="CDD" id="cd07398">
    <property type="entry name" value="MPP_YbbF-LpxH"/>
    <property type="match status" value="1"/>
</dbReference>
<evidence type="ECO:0000256" key="5">
    <source>
        <dbReference type="ARBA" id="ARBA00023211"/>
    </source>
</evidence>
<evidence type="ECO:0000256" key="3">
    <source>
        <dbReference type="ARBA" id="ARBA00022723"/>
    </source>
</evidence>
<keyword evidence="4" id="KW-0472">Membrane</keyword>
<dbReference type="GO" id="GO:0046872">
    <property type="term" value="F:metal ion binding"/>
    <property type="evidence" value="ECO:0007669"/>
    <property type="project" value="UniProtKB-KW"/>
</dbReference>
<dbReference type="InterPro" id="IPR029052">
    <property type="entry name" value="Metallo-depent_PP-like"/>
</dbReference>
<dbReference type="PANTHER" id="PTHR34990">
    <property type="entry name" value="UDP-2,3-DIACYLGLUCOSAMINE HYDROLASE-RELATED"/>
    <property type="match status" value="1"/>
</dbReference>
<dbReference type="Pfam" id="PF00149">
    <property type="entry name" value="Metallophos"/>
    <property type="match status" value="1"/>
</dbReference>
<keyword evidence="3" id="KW-0479">Metal-binding</keyword>
<protein>
    <submittedName>
        <fullName evidence="7">UDP-2,3-diacylglucosamine hydrolase</fullName>
    </submittedName>
</protein>
<dbReference type="InterPro" id="IPR004843">
    <property type="entry name" value="Calcineurin-like_PHP"/>
</dbReference>
<dbReference type="Gene3D" id="3.60.21.10">
    <property type="match status" value="1"/>
</dbReference>
<organism evidence="7">
    <name type="scientific">uncultured Caudovirales phage</name>
    <dbReference type="NCBI Taxonomy" id="2100421"/>
    <lineage>
        <taxon>Viruses</taxon>
        <taxon>Duplodnaviria</taxon>
        <taxon>Heunggongvirae</taxon>
        <taxon>Uroviricota</taxon>
        <taxon>Caudoviricetes</taxon>
        <taxon>Peduoviridae</taxon>
        <taxon>Maltschvirus</taxon>
        <taxon>Maltschvirus maltsch</taxon>
    </lineage>
</organism>
<gene>
    <name evidence="7" type="ORF">UFOVP449_15</name>
</gene>
<evidence type="ECO:0000259" key="6">
    <source>
        <dbReference type="Pfam" id="PF00149"/>
    </source>
</evidence>
<dbReference type="InterPro" id="IPR043461">
    <property type="entry name" value="LpxH-like"/>
</dbReference>
<dbReference type="GO" id="GO:0009245">
    <property type="term" value="P:lipid A biosynthetic process"/>
    <property type="evidence" value="ECO:0007669"/>
    <property type="project" value="TreeGrafter"/>
</dbReference>
<dbReference type="GO" id="GO:0016020">
    <property type="term" value="C:membrane"/>
    <property type="evidence" value="ECO:0007669"/>
    <property type="project" value="GOC"/>
</dbReference>
<sequence>MRDCTNPYFNNCISNQFMKWKTVIVSDIHLGTKDSKANEFIHFLESHPTELLILNGDIVDGWALNRGSKWKKQHTKVISKLLQLSNTTRIVWIRGNHDEFLQEFIGSGFGNIQIAEDYKISIHKRIEDDHWQKTEYLVFHGDVIDIFITKYKWLAKIGAIGYSMALWLNRVYNRWRVWRGLPYQSISQKIKQGVKAATNYINDFETAAVKMAKQRGCDGAICGHIHQPADIKTEWGHYLNTGDWVENRTAILIDKNDTITIYEYN</sequence>
<keyword evidence="5" id="KW-0464">Manganese</keyword>
<reference evidence="7" key="1">
    <citation type="submission" date="2020-04" db="EMBL/GenBank/DDBJ databases">
        <authorList>
            <person name="Chiriac C."/>
            <person name="Salcher M."/>
            <person name="Ghai R."/>
            <person name="Kavagutti S V."/>
        </authorList>
    </citation>
    <scope>NUCLEOTIDE SEQUENCE</scope>
</reference>
<evidence type="ECO:0000256" key="1">
    <source>
        <dbReference type="ARBA" id="ARBA00022475"/>
    </source>
</evidence>
<proteinExistence type="predicted"/>
<evidence type="ECO:0000256" key="4">
    <source>
        <dbReference type="ARBA" id="ARBA00023136"/>
    </source>
</evidence>
<keyword evidence="2" id="KW-0997">Cell inner membrane</keyword>
<evidence type="ECO:0000256" key="2">
    <source>
        <dbReference type="ARBA" id="ARBA00022519"/>
    </source>
</evidence>
<dbReference type="PANTHER" id="PTHR34990:SF2">
    <property type="entry name" value="BLL8164 PROTEIN"/>
    <property type="match status" value="1"/>
</dbReference>
<dbReference type="SUPFAM" id="SSF56300">
    <property type="entry name" value="Metallo-dependent phosphatases"/>
    <property type="match status" value="1"/>
</dbReference>
<feature type="domain" description="Calcineurin-like phosphoesterase" evidence="6">
    <location>
        <begin position="22"/>
        <end position="228"/>
    </location>
</feature>
<accession>A0A6J5M6C9</accession>
<name>A0A6J5M6C9_9CAUD</name>
<keyword evidence="7" id="KW-0378">Hydrolase</keyword>
<keyword evidence="1" id="KW-1003">Cell membrane</keyword>
<dbReference type="EMBL" id="LR796420">
    <property type="protein sequence ID" value="CAB4142258.1"/>
    <property type="molecule type" value="Genomic_DNA"/>
</dbReference>